<evidence type="ECO:0000313" key="3">
    <source>
        <dbReference type="Proteomes" id="UP001207408"/>
    </source>
</evidence>
<accession>A0AAE3SLF4</accession>
<name>A0AAE3SLF4_9BACT</name>
<reference evidence="2" key="1">
    <citation type="submission" date="2022-10" db="EMBL/GenBank/DDBJ databases">
        <authorList>
            <person name="Yu W.X."/>
        </authorList>
    </citation>
    <scope>NUCLEOTIDE SEQUENCE</scope>
    <source>
        <strain evidence="2">D04</strain>
    </source>
</reference>
<keyword evidence="3" id="KW-1185">Reference proteome</keyword>
<organism evidence="2 3">
    <name type="scientific">Plebeiibacterium marinum</name>
    <dbReference type="NCBI Taxonomy" id="2992111"/>
    <lineage>
        <taxon>Bacteria</taxon>
        <taxon>Pseudomonadati</taxon>
        <taxon>Bacteroidota</taxon>
        <taxon>Bacteroidia</taxon>
        <taxon>Marinilabiliales</taxon>
        <taxon>Marinilabiliaceae</taxon>
        <taxon>Plebeiibacterium</taxon>
    </lineage>
</organism>
<sequence>MTVRLRLISGEDDDFFRDIEISSESTFLELHNFIQQLLNFEEGQMASFFITDAEWHKNEEITLMDMALDESSDSNIMAETKIGQYITENKQRLIYVFDFFNERNLFIESFDITNTECHKTQCINSAGEPPRQLDLNDILGEGSQEENLMSNDYDIDEYLDHPDSDFDSDSMISYTDDLEDL</sequence>
<dbReference type="InterPro" id="IPR012912">
    <property type="entry name" value="Plasmid_pRiA4b_Orf3-like"/>
</dbReference>
<evidence type="ECO:0000259" key="1">
    <source>
        <dbReference type="Pfam" id="PF07929"/>
    </source>
</evidence>
<dbReference type="Pfam" id="PF07929">
    <property type="entry name" value="PRiA4_ORF3"/>
    <property type="match status" value="1"/>
</dbReference>
<gene>
    <name evidence="2" type="ORF">OM074_19555</name>
</gene>
<dbReference type="EMBL" id="JAPDPI010000064">
    <property type="protein sequence ID" value="MCW3807830.1"/>
    <property type="molecule type" value="Genomic_DNA"/>
</dbReference>
<dbReference type="RefSeq" id="WP_301202303.1">
    <property type="nucleotide sequence ID" value="NZ_JAPDPI010000064.1"/>
</dbReference>
<dbReference type="AlphaFoldDB" id="A0AAE3SLF4"/>
<comment type="caution">
    <text evidence="2">The sequence shown here is derived from an EMBL/GenBank/DDBJ whole genome shotgun (WGS) entry which is preliminary data.</text>
</comment>
<dbReference type="Proteomes" id="UP001207408">
    <property type="component" value="Unassembled WGS sequence"/>
</dbReference>
<proteinExistence type="predicted"/>
<dbReference type="SUPFAM" id="SSF159941">
    <property type="entry name" value="MM3350-like"/>
    <property type="match status" value="1"/>
</dbReference>
<dbReference type="Gene3D" id="3.10.290.30">
    <property type="entry name" value="MM3350-like"/>
    <property type="match status" value="1"/>
</dbReference>
<dbReference type="InterPro" id="IPR024047">
    <property type="entry name" value="MM3350-like_sf"/>
</dbReference>
<feature type="domain" description="Plasmid pRiA4b Orf3-like" evidence="1">
    <location>
        <begin position="9"/>
        <end position="131"/>
    </location>
</feature>
<evidence type="ECO:0000313" key="2">
    <source>
        <dbReference type="EMBL" id="MCW3807830.1"/>
    </source>
</evidence>
<protein>
    <submittedName>
        <fullName evidence="2">Plasmid pRiA4b ORF-3 family protein</fullName>
    </submittedName>
</protein>